<gene>
    <name evidence="1" type="ordered locus">PST_3685</name>
</gene>
<proteinExistence type="predicted"/>
<evidence type="ECO:0000313" key="1">
    <source>
        <dbReference type="EMBL" id="ABP81308.1"/>
    </source>
</evidence>
<evidence type="ECO:0008006" key="3">
    <source>
        <dbReference type="Google" id="ProtNLM"/>
    </source>
</evidence>
<dbReference type="Gene3D" id="3.40.390.10">
    <property type="entry name" value="Collagenase (Catalytic Domain)"/>
    <property type="match status" value="1"/>
</dbReference>
<dbReference type="InterPro" id="IPR042252">
    <property type="entry name" value="MtfA_N"/>
</dbReference>
<reference evidence="1 2" key="1">
    <citation type="journal article" date="2008" name="Proc. Natl. Acad. Sci. U.S.A.">
        <title>Nitrogen fixation island and rhizosphere competence traits in the genome of root-associated Pseudomonas stutzeri A1501.</title>
        <authorList>
            <person name="Yan Y."/>
            <person name="Yang J."/>
            <person name="Dou Y."/>
            <person name="Chen M."/>
            <person name="Ping S."/>
            <person name="Peng J."/>
            <person name="Lu W."/>
            <person name="Zhang W."/>
            <person name="Yao Z."/>
            <person name="Li H."/>
            <person name="Liu W."/>
            <person name="He S."/>
            <person name="Geng L."/>
            <person name="Zhang X."/>
            <person name="Yang F."/>
            <person name="Yu H."/>
            <person name="Zhan Y."/>
            <person name="Li D."/>
            <person name="Lin Z."/>
            <person name="Wang Y."/>
            <person name="Elmerich C."/>
            <person name="Lin M."/>
            <person name="Jin Q."/>
        </authorList>
    </citation>
    <scope>NUCLEOTIDE SEQUENCE [LARGE SCALE GENOMIC DNA]</scope>
    <source>
        <strain evidence="1 2">A1501</strain>
    </source>
</reference>
<keyword evidence="2" id="KW-1185">Reference proteome</keyword>
<dbReference type="GO" id="GO:0005829">
    <property type="term" value="C:cytosol"/>
    <property type="evidence" value="ECO:0007669"/>
    <property type="project" value="TreeGrafter"/>
</dbReference>
<dbReference type="Proteomes" id="UP000000233">
    <property type="component" value="Chromosome"/>
</dbReference>
<dbReference type="Gene3D" id="1.10.472.150">
    <property type="entry name" value="Glucose-regulated metallo-peptidase M90, N-terminal domain"/>
    <property type="match status" value="1"/>
</dbReference>
<dbReference type="KEGG" id="psa:PST_3685"/>
<dbReference type="FunFam" id="3.40.390.10:FF:000012">
    <property type="entry name" value="Protein MtfA"/>
    <property type="match status" value="1"/>
</dbReference>
<dbReference type="GO" id="GO:0008237">
    <property type="term" value="F:metallopeptidase activity"/>
    <property type="evidence" value="ECO:0007669"/>
    <property type="project" value="InterPro"/>
</dbReference>
<protein>
    <recommendedName>
        <fullName evidence="3">Zinc-dependent peptidase</fullName>
    </recommendedName>
</protein>
<dbReference type="AlphaFoldDB" id="A4VQQ7"/>
<dbReference type="GO" id="GO:0004177">
    <property type="term" value="F:aminopeptidase activity"/>
    <property type="evidence" value="ECO:0007669"/>
    <property type="project" value="TreeGrafter"/>
</dbReference>
<dbReference type="HOGENOM" id="CLU_063037_0_1_6"/>
<dbReference type="eggNOG" id="COG3228">
    <property type="taxonomic scope" value="Bacteria"/>
</dbReference>
<accession>A4VQQ7</accession>
<dbReference type="CDD" id="cd20169">
    <property type="entry name" value="Peptidase_M90_mtfA"/>
    <property type="match status" value="1"/>
</dbReference>
<organism evidence="1 2">
    <name type="scientific">Stutzerimonas stutzeri (strain A1501)</name>
    <name type="common">Pseudomonas stutzeri</name>
    <dbReference type="NCBI Taxonomy" id="379731"/>
    <lineage>
        <taxon>Bacteria</taxon>
        <taxon>Pseudomonadati</taxon>
        <taxon>Pseudomonadota</taxon>
        <taxon>Gammaproteobacteria</taxon>
        <taxon>Pseudomonadales</taxon>
        <taxon>Pseudomonadaceae</taxon>
        <taxon>Stutzerimonas</taxon>
    </lineage>
</organism>
<dbReference type="Pfam" id="PF06167">
    <property type="entry name" value="Peptidase_M90"/>
    <property type="match status" value="1"/>
</dbReference>
<name>A4VQQ7_STUS1</name>
<sequence>MAAEVRLAAGERRAYGERPAPLETSAMWSFRAWQRKRILARNPVDVDLWQRVLDSLPILDGLGDDELARLRERAVLFLHDKRLTALPGVELQAEDRLRLALQAQLPLLHLADLGWYHGFHEIVIYPDDFLSPQKHRDAAGVEHEWDAEHSGEAWLQGPVILAWPGVQESGGWEAYNLVIHELAHKLDMLNGDANGLPPLHRQMRIDAWASAMQGAYDRLNAALDADPEAETPIDPYAAENPAEFFAVTSEYFFSAPDVLQQSFPDVYAQLAAFYRQDPLARLQRLQAEHPAYREPA</sequence>
<dbReference type="InterPro" id="IPR010384">
    <property type="entry name" value="MtfA_fam"/>
</dbReference>
<dbReference type="InterPro" id="IPR024079">
    <property type="entry name" value="MetalloPept_cat_dom_sf"/>
</dbReference>
<evidence type="ECO:0000313" key="2">
    <source>
        <dbReference type="Proteomes" id="UP000000233"/>
    </source>
</evidence>
<dbReference type="EMBL" id="CP000304">
    <property type="protein sequence ID" value="ABP81308.1"/>
    <property type="molecule type" value="Genomic_DNA"/>
</dbReference>
<dbReference type="SUPFAM" id="SSF55486">
    <property type="entry name" value="Metalloproteases ('zincins'), catalytic domain"/>
    <property type="match status" value="1"/>
</dbReference>
<dbReference type="PANTHER" id="PTHR30164:SF2">
    <property type="entry name" value="PROTEIN MTFA"/>
    <property type="match status" value="1"/>
</dbReference>
<dbReference type="PANTHER" id="PTHR30164">
    <property type="entry name" value="MTFA PEPTIDASE"/>
    <property type="match status" value="1"/>
</dbReference>